<dbReference type="CDD" id="cd06222">
    <property type="entry name" value="RNase_H_like"/>
    <property type="match status" value="1"/>
</dbReference>
<reference evidence="3" key="1">
    <citation type="journal article" date="2020" name="Plant J.">
        <title>Transposons played a major role in the diversification between the closely related almond and peach genomes: results from the almond genome sequence.</title>
        <authorList>
            <person name="Alioto T."/>
            <person name="Alexiou K.G."/>
            <person name="Bardil A."/>
            <person name="Barteri F."/>
            <person name="Castanera R."/>
            <person name="Cruz F."/>
            <person name="Dhingra A."/>
            <person name="Duval H."/>
            <person name="Fernandez I Marti A."/>
            <person name="Frias L."/>
            <person name="Galan B."/>
            <person name="Garcia J.L."/>
            <person name="Howad W."/>
            <person name="Gomez-Garrido J."/>
            <person name="Gut M."/>
            <person name="Julca I."/>
            <person name="Morata J."/>
            <person name="Puigdomenech P."/>
            <person name="Ribeca P."/>
            <person name="Rubio Cabetas M.J."/>
            <person name="Vlasova A."/>
            <person name="Wirthensohn M."/>
            <person name="Garcia-Mas J."/>
            <person name="Gabaldon T."/>
            <person name="Casacuberta J.M."/>
            <person name="Arus P."/>
        </authorList>
    </citation>
    <scope>NUCLEOTIDE SEQUENCE [LARGE SCALE GENOMIC DNA]</scope>
    <source>
        <strain evidence="3">cv. Texas</strain>
    </source>
</reference>
<dbReference type="EMBL" id="CABIKO010000630">
    <property type="protein sequence ID" value="VVA38312.1"/>
    <property type="molecule type" value="Genomic_DNA"/>
</dbReference>
<dbReference type="AlphaFoldDB" id="A0A5E4GFC3"/>
<dbReference type="GO" id="GO:0003676">
    <property type="term" value="F:nucleic acid binding"/>
    <property type="evidence" value="ECO:0007669"/>
    <property type="project" value="InterPro"/>
</dbReference>
<dbReference type="InParanoid" id="A0A5E4GFC3"/>
<evidence type="ECO:0000259" key="1">
    <source>
        <dbReference type="Pfam" id="PF13456"/>
    </source>
</evidence>
<dbReference type="Gene3D" id="3.30.420.10">
    <property type="entry name" value="Ribonuclease H-like superfamily/Ribonuclease H"/>
    <property type="match status" value="1"/>
</dbReference>
<dbReference type="GO" id="GO:0004523">
    <property type="term" value="F:RNA-DNA hybrid ribonuclease activity"/>
    <property type="evidence" value="ECO:0007669"/>
    <property type="project" value="InterPro"/>
</dbReference>
<dbReference type="Proteomes" id="UP000327085">
    <property type="component" value="Chromosome 7"/>
</dbReference>
<evidence type="ECO:0000313" key="2">
    <source>
        <dbReference type="EMBL" id="VVA38312.1"/>
    </source>
</evidence>
<sequence>MFPSQIVYGPIPMMEKGGYYSVKSGYHSAFSKRSTSLSDYFGAARKHRGVHEIGVGVVACDDIGVFMRGETLTMSISSPQEAEVEAILVGVKMARAMGDRWIIIESDTKCVLERVSKKQLNGIWRNIQFLGKYGSMFLSSRQFDGVGLLGKQMKQPIMLQLWPLRGCNIRPPPSLFGVLLRDGLPAPPV</sequence>
<feature type="domain" description="RNase H type-1" evidence="1">
    <location>
        <begin position="54"/>
        <end position="119"/>
    </location>
</feature>
<name>A0A5E4GFC3_PRUDU</name>
<dbReference type="InterPro" id="IPR012337">
    <property type="entry name" value="RNaseH-like_sf"/>
</dbReference>
<dbReference type="Pfam" id="PF13456">
    <property type="entry name" value="RVT_3"/>
    <property type="match status" value="1"/>
</dbReference>
<dbReference type="SUPFAM" id="SSF53098">
    <property type="entry name" value="Ribonuclease H-like"/>
    <property type="match status" value="1"/>
</dbReference>
<dbReference type="InterPro" id="IPR044730">
    <property type="entry name" value="RNase_H-like_dom_plant"/>
</dbReference>
<evidence type="ECO:0000313" key="3">
    <source>
        <dbReference type="Proteomes" id="UP000327085"/>
    </source>
</evidence>
<proteinExistence type="predicted"/>
<gene>
    <name evidence="2" type="ORF">ALMOND_2B004222</name>
</gene>
<dbReference type="InterPro" id="IPR036397">
    <property type="entry name" value="RNaseH_sf"/>
</dbReference>
<protein>
    <submittedName>
        <fullName evidence="2">PREDICTED: Ribonuclease H domain</fullName>
    </submittedName>
</protein>
<dbReference type="InterPro" id="IPR002156">
    <property type="entry name" value="RNaseH_domain"/>
</dbReference>
<accession>A0A5E4GFC3</accession>
<dbReference type="Gramene" id="VVA38312">
    <property type="protein sequence ID" value="VVA38312"/>
    <property type="gene ID" value="Prudul26B004222"/>
</dbReference>
<organism evidence="2 3">
    <name type="scientific">Prunus dulcis</name>
    <name type="common">Almond</name>
    <name type="synonym">Amygdalus dulcis</name>
    <dbReference type="NCBI Taxonomy" id="3755"/>
    <lineage>
        <taxon>Eukaryota</taxon>
        <taxon>Viridiplantae</taxon>
        <taxon>Streptophyta</taxon>
        <taxon>Embryophyta</taxon>
        <taxon>Tracheophyta</taxon>
        <taxon>Spermatophyta</taxon>
        <taxon>Magnoliopsida</taxon>
        <taxon>eudicotyledons</taxon>
        <taxon>Gunneridae</taxon>
        <taxon>Pentapetalae</taxon>
        <taxon>rosids</taxon>
        <taxon>fabids</taxon>
        <taxon>Rosales</taxon>
        <taxon>Rosaceae</taxon>
        <taxon>Amygdaloideae</taxon>
        <taxon>Amygdaleae</taxon>
        <taxon>Prunus</taxon>
    </lineage>
</organism>